<dbReference type="Pfam" id="PF09588">
    <property type="entry name" value="YqaJ"/>
    <property type="match status" value="1"/>
</dbReference>
<dbReference type="Gene3D" id="3.90.320.10">
    <property type="match status" value="1"/>
</dbReference>
<feature type="domain" description="YqaJ viral recombinase" evidence="1">
    <location>
        <begin position="169"/>
        <end position="296"/>
    </location>
</feature>
<evidence type="ECO:0000313" key="2">
    <source>
        <dbReference type="EnsemblMetazoa" id="G33602.1:cds"/>
    </source>
</evidence>
<dbReference type="PANTHER" id="PTHR46609:SF8">
    <property type="entry name" value="YQAJ VIRAL RECOMBINASE DOMAIN-CONTAINING PROTEIN"/>
    <property type="match status" value="1"/>
</dbReference>
<sequence>MAFSILYWANYTAGTRKLSRKSEIAVQSDHVLKFVYDKEASYVRGTVQASMRDRSYNVTITLGPNYNIEDSTCECVNGQDKCHHKASILLYGYKNVSKTDVRQSWIKNPKSAPPRQTKTMEELFPAPDRFEFISSENPIDWMKQKLMINEQQIQQIASLTIGQKDNCLWSSVRKNRLTASNFGCVLAAIKRNRYPISLYKRLCSAYDLSKKDAIIWGMCNEKIAIEKYKTFGDAVVEPTGIWLHKNGVLGSSPDGIVRQPALFGYCYQDPALADMLQLYNFRPEILEVKCPFSAKEMTIPEAIEKLNDFCLEF</sequence>
<dbReference type="PANTHER" id="PTHR46609">
    <property type="entry name" value="EXONUCLEASE, PHAGE-TYPE/RECB, C-TERMINAL DOMAIN-CONTAINING PROTEIN"/>
    <property type="match status" value="1"/>
</dbReference>
<dbReference type="GO" id="GO:0006281">
    <property type="term" value="P:DNA repair"/>
    <property type="evidence" value="ECO:0007669"/>
    <property type="project" value="UniProtKB-ARBA"/>
</dbReference>
<evidence type="ECO:0000313" key="3">
    <source>
        <dbReference type="Proteomes" id="UP000005408"/>
    </source>
</evidence>
<dbReference type="InterPro" id="IPR019080">
    <property type="entry name" value="YqaJ_viral_recombinase"/>
</dbReference>
<reference evidence="2" key="1">
    <citation type="submission" date="2022-08" db="UniProtKB">
        <authorList>
            <consortium name="EnsemblMetazoa"/>
        </authorList>
    </citation>
    <scope>IDENTIFICATION</scope>
    <source>
        <strain evidence="2">05x7-T-G4-1.051#20</strain>
    </source>
</reference>
<evidence type="ECO:0000259" key="1">
    <source>
        <dbReference type="Pfam" id="PF09588"/>
    </source>
</evidence>
<keyword evidence="3" id="KW-1185">Reference proteome</keyword>
<organism evidence="2 3">
    <name type="scientific">Magallana gigas</name>
    <name type="common">Pacific oyster</name>
    <name type="synonym">Crassostrea gigas</name>
    <dbReference type="NCBI Taxonomy" id="29159"/>
    <lineage>
        <taxon>Eukaryota</taxon>
        <taxon>Metazoa</taxon>
        <taxon>Spiralia</taxon>
        <taxon>Lophotrochozoa</taxon>
        <taxon>Mollusca</taxon>
        <taxon>Bivalvia</taxon>
        <taxon>Autobranchia</taxon>
        <taxon>Pteriomorphia</taxon>
        <taxon>Ostreida</taxon>
        <taxon>Ostreoidea</taxon>
        <taxon>Ostreidae</taxon>
        <taxon>Magallana</taxon>
    </lineage>
</organism>
<dbReference type="AlphaFoldDB" id="A0A8W8MPK8"/>
<protein>
    <recommendedName>
        <fullName evidence="1">YqaJ viral recombinase domain-containing protein</fullName>
    </recommendedName>
</protein>
<dbReference type="InterPro" id="IPR011604">
    <property type="entry name" value="PDDEXK-like_dom_sf"/>
</dbReference>
<name>A0A8W8MPK8_MAGGI</name>
<dbReference type="EnsemblMetazoa" id="G33602.1">
    <property type="protein sequence ID" value="G33602.1:cds"/>
    <property type="gene ID" value="G33602"/>
</dbReference>
<dbReference type="SUPFAM" id="SSF52980">
    <property type="entry name" value="Restriction endonuclease-like"/>
    <property type="match status" value="1"/>
</dbReference>
<accession>A0A8W8MPK8</accession>
<proteinExistence type="predicted"/>
<dbReference type="InterPro" id="IPR011335">
    <property type="entry name" value="Restrct_endonuc-II-like"/>
</dbReference>
<dbReference type="InterPro" id="IPR051703">
    <property type="entry name" value="NF-kappa-B_Signaling_Reg"/>
</dbReference>
<dbReference type="Proteomes" id="UP000005408">
    <property type="component" value="Unassembled WGS sequence"/>
</dbReference>